<organism evidence="1 2">
    <name type="scientific">Pantoea conspicua</name>
    <dbReference type="NCBI Taxonomy" id="472705"/>
    <lineage>
        <taxon>Bacteria</taxon>
        <taxon>Pseudomonadati</taxon>
        <taxon>Pseudomonadota</taxon>
        <taxon>Gammaproteobacteria</taxon>
        <taxon>Enterobacterales</taxon>
        <taxon>Erwiniaceae</taxon>
        <taxon>Pantoea</taxon>
    </lineage>
</organism>
<reference evidence="1 2" key="1">
    <citation type="journal article" date="2017" name="Antonie Van Leeuwenhoek">
        <title>Phylogenomic resolution of the bacterial genus Pantoea and its relationship with Erwinia and Tatumella.</title>
        <authorList>
            <person name="Palmer M."/>
            <person name="Steenkamp E.T."/>
            <person name="Coetzee M.P."/>
            <person name="Chan W.Y."/>
            <person name="van Zyl E."/>
            <person name="De Maayer P."/>
            <person name="Coutinho T.A."/>
            <person name="Blom J."/>
            <person name="Smits T.H."/>
            <person name="Duffy B."/>
            <person name="Venter S.N."/>
        </authorList>
    </citation>
    <scope>NUCLEOTIDE SEQUENCE [LARGE SCALE GENOMIC DNA]</scope>
    <source>
        <strain evidence="1 2">LMG 24534</strain>
    </source>
</reference>
<dbReference type="Proteomes" id="UP000193933">
    <property type="component" value="Unassembled WGS sequence"/>
</dbReference>
<protein>
    <submittedName>
        <fullName evidence="1">Uncharacterized protein</fullName>
    </submittedName>
</protein>
<comment type="caution">
    <text evidence="1">The sequence shown here is derived from an EMBL/GenBank/DDBJ whole genome shotgun (WGS) entry which is preliminary data.</text>
</comment>
<gene>
    <name evidence="1" type="ORF">HA41_07580</name>
</gene>
<keyword evidence="2" id="KW-1185">Reference proteome</keyword>
<dbReference type="AlphaFoldDB" id="A0A1X1BXW6"/>
<evidence type="ECO:0000313" key="2">
    <source>
        <dbReference type="Proteomes" id="UP000193933"/>
    </source>
</evidence>
<name>A0A1X1BXW6_9GAMM</name>
<dbReference type="RefSeq" id="WP_094120286.1">
    <property type="nucleotide sequence ID" value="NZ_MLFN01000015.1"/>
</dbReference>
<accession>A0A1X1BXW6</accession>
<evidence type="ECO:0000313" key="1">
    <source>
        <dbReference type="EMBL" id="ORM53710.1"/>
    </source>
</evidence>
<proteinExistence type="predicted"/>
<dbReference type="EMBL" id="MLFN01000015">
    <property type="protein sequence ID" value="ORM53710.1"/>
    <property type="molecule type" value="Genomic_DNA"/>
</dbReference>
<sequence length="72" mass="8432">MIASHIEWFQAAERMVIANAGARVINIGIINIEHLFFKANSMKFNYFKRWVTKACNRHQVSFDQYKIMALVV</sequence>